<dbReference type="SUPFAM" id="SSF52540">
    <property type="entry name" value="P-loop containing nucleoside triphosphate hydrolases"/>
    <property type="match status" value="1"/>
</dbReference>
<dbReference type="InterPro" id="IPR039421">
    <property type="entry name" value="Type_1_exporter"/>
</dbReference>
<dbReference type="SMART" id="SM00382">
    <property type="entry name" value="AAA"/>
    <property type="match status" value="1"/>
</dbReference>
<keyword evidence="5 7" id="KW-1133">Transmembrane helix</keyword>
<dbReference type="GO" id="GO:0005524">
    <property type="term" value="F:ATP binding"/>
    <property type="evidence" value="ECO:0007669"/>
    <property type="project" value="UniProtKB-KW"/>
</dbReference>
<dbReference type="PATRIC" id="fig|1069640.6.peg.640"/>
<dbReference type="GO" id="GO:0016887">
    <property type="term" value="F:ATP hydrolysis activity"/>
    <property type="evidence" value="ECO:0007669"/>
    <property type="project" value="InterPro"/>
</dbReference>
<dbReference type="GO" id="GO:0015421">
    <property type="term" value="F:ABC-type oligopeptide transporter activity"/>
    <property type="evidence" value="ECO:0007669"/>
    <property type="project" value="TreeGrafter"/>
</dbReference>
<dbReference type="Proteomes" id="UP000033103">
    <property type="component" value="Chromosome"/>
</dbReference>
<dbReference type="CDD" id="cd03228">
    <property type="entry name" value="ABCC_MRP_Like"/>
    <property type="match status" value="1"/>
</dbReference>
<comment type="subcellular location">
    <subcellularLocation>
        <location evidence="1">Cell membrane</location>
        <topology evidence="1">Multi-pass membrane protein</topology>
    </subcellularLocation>
</comment>
<evidence type="ECO:0008006" key="12">
    <source>
        <dbReference type="Google" id="ProtNLM"/>
    </source>
</evidence>
<keyword evidence="2 7" id="KW-0812">Transmembrane</keyword>
<dbReference type="InterPro" id="IPR036640">
    <property type="entry name" value="ABC1_TM_sf"/>
</dbReference>
<feature type="transmembrane region" description="Helical" evidence="7">
    <location>
        <begin position="240"/>
        <end position="263"/>
    </location>
</feature>
<keyword evidence="4" id="KW-0067">ATP-binding</keyword>
<organism evidence="10 11">
    <name type="scientific">Sneathia vaginalis</name>
    <dbReference type="NCBI Taxonomy" id="187101"/>
    <lineage>
        <taxon>Bacteria</taxon>
        <taxon>Fusobacteriati</taxon>
        <taxon>Fusobacteriota</taxon>
        <taxon>Fusobacteriia</taxon>
        <taxon>Fusobacteriales</taxon>
        <taxon>Leptotrichiaceae</taxon>
        <taxon>Sneathia</taxon>
    </lineage>
</organism>
<dbReference type="InterPro" id="IPR003439">
    <property type="entry name" value="ABC_transporter-like_ATP-bd"/>
</dbReference>
<reference evidence="10 11" key="1">
    <citation type="journal article" date="2012" name="BMC Genomics">
        <title>Genomic sequence analysis and characterization of Sneathia amnii sp. nov.</title>
        <authorList>
            <consortium name="Vaginal Microbiome Consortium (additional members)"/>
            <person name="Harwich M.D.Jr."/>
            <person name="Serrano M.G."/>
            <person name="Fettweis J.M."/>
            <person name="Alves J.M."/>
            <person name="Reimers M.A."/>
            <person name="Buck G.A."/>
            <person name="Jefferson K.K."/>
        </authorList>
    </citation>
    <scope>NUCLEOTIDE SEQUENCE [LARGE SCALE GENOMIC DNA]</scope>
    <source>
        <strain evidence="10 11">SN35</strain>
    </source>
</reference>
<evidence type="ECO:0000256" key="4">
    <source>
        <dbReference type="ARBA" id="ARBA00022840"/>
    </source>
</evidence>
<evidence type="ECO:0000259" key="9">
    <source>
        <dbReference type="PROSITE" id="PS50929"/>
    </source>
</evidence>
<dbReference type="PROSITE" id="PS50929">
    <property type="entry name" value="ABC_TM1F"/>
    <property type="match status" value="1"/>
</dbReference>
<evidence type="ECO:0000256" key="2">
    <source>
        <dbReference type="ARBA" id="ARBA00022692"/>
    </source>
</evidence>
<dbReference type="Gene3D" id="1.20.1560.10">
    <property type="entry name" value="ABC transporter type 1, transmembrane domain"/>
    <property type="match status" value="1"/>
</dbReference>
<gene>
    <name evidence="10" type="ORF">VC03_03260</name>
</gene>
<keyword evidence="11" id="KW-1185">Reference proteome</keyword>
<evidence type="ECO:0000313" key="11">
    <source>
        <dbReference type="Proteomes" id="UP000033103"/>
    </source>
</evidence>
<dbReference type="PANTHER" id="PTHR43394:SF1">
    <property type="entry name" value="ATP-BINDING CASSETTE SUB-FAMILY B MEMBER 10, MITOCHONDRIAL"/>
    <property type="match status" value="1"/>
</dbReference>
<dbReference type="InterPro" id="IPR027417">
    <property type="entry name" value="P-loop_NTPase"/>
</dbReference>
<protein>
    <recommendedName>
        <fullName evidence="12">ABC transporter domain-containing protein</fullName>
    </recommendedName>
</protein>
<feature type="domain" description="ABC transporter" evidence="8">
    <location>
        <begin position="335"/>
        <end position="567"/>
    </location>
</feature>
<evidence type="ECO:0000256" key="6">
    <source>
        <dbReference type="ARBA" id="ARBA00023136"/>
    </source>
</evidence>
<evidence type="ECO:0000313" key="10">
    <source>
        <dbReference type="EMBL" id="AKC95544.1"/>
    </source>
</evidence>
<dbReference type="PROSITE" id="PS50893">
    <property type="entry name" value="ABC_TRANSPORTER_2"/>
    <property type="match status" value="1"/>
</dbReference>
<proteinExistence type="predicted"/>
<feature type="domain" description="ABC transmembrane type-1" evidence="9">
    <location>
        <begin position="22"/>
        <end position="302"/>
    </location>
</feature>
<dbReference type="STRING" id="187101.VC03_03260"/>
<dbReference type="InterPro" id="IPR011527">
    <property type="entry name" value="ABC1_TM_dom"/>
</dbReference>
<dbReference type="HOGENOM" id="CLU_000604_84_3_0"/>
<evidence type="ECO:0000256" key="1">
    <source>
        <dbReference type="ARBA" id="ARBA00004651"/>
    </source>
</evidence>
<sequence>MGTFYKLIEFCLKINFKNFSKLLILVIIKILLFFATVFLLKQMINLLVEKQVNIVFYYLFYYIITFLFSKCIVVYYDYIQQIFKLELEYKINSIFIDKCKNMSMIDFENTETYNSIQKTLRDINVPYAMILNILDVITNISMLIGSIIILAKWKLYTVIYLVIVPICCVYLVFIIGKKEYEMSKIRIINVRKSNYYRFLLTDINSYKENKIFRLGVFFTKNFIANIDKINIKDKLIFKYLFINGIIFQILETIMLFFTVYIVLKDIINSFITIGTGYLYLNCILNVVNSSEKISKNISNLLNKKLYLDELFEFIYKKDPNINNKKYIKIKKIETIEFKNVWFKYRENLEYAIKNINLKINANDKIIIIGENGSGKSTFIKLLCGFYDNYEGEILINGISMKEIEKESLYNNLSVLFQDYMRYEFNVEDNICISDLNEKDKIINFIKKLNQQNILKFLDYKGNIKLGHKFDDGYEISNGEWQQIAFSRAIFKRHSCLILDEPTTSTDIDIENNIFNIINDIQNNIVILITHKLYLLNNSYKWIVFSNGKILKKNEIKKMLKYKEYYGK</sequence>
<dbReference type="EMBL" id="CP011280">
    <property type="protein sequence ID" value="AKC95544.1"/>
    <property type="molecule type" value="Genomic_DNA"/>
</dbReference>
<dbReference type="GO" id="GO:0005886">
    <property type="term" value="C:plasma membrane"/>
    <property type="evidence" value="ECO:0007669"/>
    <property type="project" value="UniProtKB-SubCell"/>
</dbReference>
<dbReference type="Gene3D" id="3.40.50.300">
    <property type="entry name" value="P-loop containing nucleotide triphosphate hydrolases"/>
    <property type="match status" value="1"/>
</dbReference>
<feature type="transmembrane region" description="Helical" evidence="7">
    <location>
        <begin position="157"/>
        <end position="176"/>
    </location>
</feature>
<evidence type="ECO:0000259" key="8">
    <source>
        <dbReference type="PROSITE" id="PS50893"/>
    </source>
</evidence>
<evidence type="ECO:0000256" key="7">
    <source>
        <dbReference type="SAM" id="Phobius"/>
    </source>
</evidence>
<name>A0A0E3UTV6_9FUSO</name>
<dbReference type="InterPro" id="IPR003593">
    <property type="entry name" value="AAA+_ATPase"/>
</dbReference>
<keyword evidence="6 7" id="KW-0472">Membrane</keyword>
<feature type="transmembrane region" description="Helical" evidence="7">
    <location>
        <begin position="127"/>
        <end position="151"/>
    </location>
</feature>
<dbReference type="Pfam" id="PF00005">
    <property type="entry name" value="ABC_tran"/>
    <property type="match status" value="1"/>
</dbReference>
<feature type="transmembrane region" description="Helical" evidence="7">
    <location>
        <begin position="269"/>
        <end position="287"/>
    </location>
</feature>
<dbReference type="SUPFAM" id="SSF90123">
    <property type="entry name" value="ABC transporter transmembrane region"/>
    <property type="match status" value="1"/>
</dbReference>
<accession>A0A0E3UTV6</accession>
<feature type="transmembrane region" description="Helical" evidence="7">
    <location>
        <begin position="22"/>
        <end position="44"/>
    </location>
</feature>
<dbReference type="KEGG" id="sns:VC03_03260"/>
<keyword evidence="3" id="KW-0547">Nucleotide-binding</keyword>
<dbReference type="AlphaFoldDB" id="A0A0E3UTV6"/>
<dbReference type="PANTHER" id="PTHR43394">
    <property type="entry name" value="ATP-DEPENDENT PERMEASE MDL1, MITOCHONDRIAL"/>
    <property type="match status" value="1"/>
</dbReference>
<evidence type="ECO:0000256" key="3">
    <source>
        <dbReference type="ARBA" id="ARBA00022741"/>
    </source>
</evidence>
<evidence type="ECO:0000256" key="5">
    <source>
        <dbReference type="ARBA" id="ARBA00022989"/>
    </source>
</evidence>
<feature type="transmembrane region" description="Helical" evidence="7">
    <location>
        <begin position="56"/>
        <end position="76"/>
    </location>
</feature>